<keyword evidence="2" id="KW-0812">Transmembrane</keyword>
<feature type="domain" description="Haemolysin activator HlyB C-terminal" evidence="5">
    <location>
        <begin position="193"/>
        <end position="503"/>
    </location>
</feature>
<reference evidence="7 8" key="1">
    <citation type="submission" date="2024-05" db="EMBL/GenBank/DDBJ databases">
        <title>Roseateles sp. DJS-2-20 16S ribosomal RNA gene Genome sequencing and assembly.</title>
        <authorList>
            <person name="Woo H."/>
        </authorList>
    </citation>
    <scope>NUCLEOTIDE SEQUENCE [LARGE SCALE GENOMIC DNA]</scope>
    <source>
        <strain evidence="7 8">DJS-2-20</strain>
    </source>
</reference>
<evidence type="ECO:0000256" key="1">
    <source>
        <dbReference type="ARBA" id="ARBA00022452"/>
    </source>
</evidence>
<evidence type="ECO:0000313" key="8">
    <source>
        <dbReference type="Proteomes" id="UP001495147"/>
    </source>
</evidence>
<dbReference type="EMBL" id="JBDPZD010000002">
    <property type="protein sequence ID" value="MEO3691877.1"/>
    <property type="molecule type" value="Genomic_DNA"/>
</dbReference>
<evidence type="ECO:0000259" key="5">
    <source>
        <dbReference type="Pfam" id="PF03865"/>
    </source>
</evidence>
<feature type="domain" description="Polypeptide-transport-associated ShlB-type" evidence="6">
    <location>
        <begin position="60"/>
        <end position="129"/>
    </location>
</feature>
<dbReference type="InterPro" id="IPR051544">
    <property type="entry name" value="TPS_OM_transporter"/>
</dbReference>
<feature type="signal peptide" evidence="4">
    <location>
        <begin position="1"/>
        <end position="31"/>
    </location>
</feature>
<keyword evidence="8" id="KW-1185">Reference proteome</keyword>
<evidence type="ECO:0000256" key="4">
    <source>
        <dbReference type="SAM" id="SignalP"/>
    </source>
</evidence>
<dbReference type="Pfam" id="PF03865">
    <property type="entry name" value="ShlB"/>
    <property type="match status" value="1"/>
</dbReference>
<keyword evidence="1" id="KW-1134">Transmembrane beta strand</keyword>
<dbReference type="Gene3D" id="2.40.160.50">
    <property type="entry name" value="membrane protein fhac: a member of the omp85/tpsb transporter family"/>
    <property type="match status" value="1"/>
</dbReference>
<evidence type="ECO:0000256" key="3">
    <source>
        <dbReference type="ARBA" id="ARBA00023237"/>
    </source>
</evidence>
<dbReference type="Pfam" id="PF08479">
    <property type="entry name" value="POTRA_2"/>
    <property type="match status" value="1"/>
</dbReference>
<proteinExistence type="predicted"/>
<dbReference type="InterPro" id="IPR013686">
    <property type="entry name" value="Polypept-transport_assoc_ShlB"/>
</dbReference>
<dbReference type="PANTHER" id="PTHR34597">
    <property type="entry name" value="SLR1661 PROTEIN"/>
    <property type="match status" value="1"/>
</dbReference>
<dbReference type="PANTHER" id="PTHR34597:SF3">
    <property type="entry name" value="OUTER MEMBRANE TRANSPORTER CDIB"/>
    <property type="match status" value="1"/>
</dbReference>
<dbReference type="Proteomes" id="UP001495147">
    <property type="component" value="Unassembled WGS sequence"/>
</dbReference>
<sequence length="543" mass="57373">MNSLPSFSERHQLRLTLMALLSLSLNAPTLAQTAPPPLRRLIVADASHAMPANHEGLGLQWQGLPELDRPALRSLLSTALGQPLTPATVQALVTALNSELAATRERFSVASVPDQDVSQGQLRIVVTRGRLAALRISGAADADAISRQFDAVRGDAAIDAAALDTTLAWIDRALPGRNSEARFSPGAQPGAVALDLQVKEPDRLTLSAGADNTGSPVTGTRRVSAGLTINRLLGSNDQAGLRISGDPSFGHSRSWQASYQVGLPWRHVLSLNANGGSIHGRMPEPLDLRGSSSGQSLRYEIPLRLTGPWTDSLTLGFDHKRSDNNLLFSDTPVTQTVTDIGQFNASYGAERPDALGRTRITATLTVSPGGLFGHNDDDAFSATRAGAQARYQVVQLQLERGTPLGALHWQSQLTLQQASTNLLGSEQLNGGGMSSVRGFAEGAGYGDSGWLWRNELRAPSSAGPAGLVLTPSLLLDAAQLRVHSAQPGEPARRHLASAGLGLTASGPGKLSLSLQWAQRIKSGVPSQAQHGSRLHVSLQWAGL</sequence>
<comment type="caution">
    <text evidence="7">The sequence shown here is derived from an EMBL/GenBank/DDBJ whole genome shotgun (WGS) entry which is preliminary data.</text>
</comment>
<evidence type="ECO:0000313" key="7">
    <source>
        <dbReference type="EMBL" id="MEO3691877.1"/>
    </source>
</evidence>
<evidence type="ECO:0000259" key="6">
    <source>
        <dbReference type="Pfam" id="PF08479"/>
    </source>
</evidence>
<dbReference type="InterPro" id="IPR005565">
    <property type="entry name" value="Hemolysn_activator_HlyB_C"/>
</dbReference>
<keyword evidence="4" id="KW-0732">Signal</keyword>
<dbReference type="RefSeq" id="WP_347704686.1">
    <property type="nucleotide sequence ID" value="NZ_JBDPZD010000002.1"/>
</dbReference>
<accession>A0ABV0G2C1</accession>
<name>A0ABV0G2C1_9BURK</name>
<evidence type="ECO:0000256" key="2">
    <source>
        <dbReference type="ARBA" id="ARBA00022692"/>
    </source>
</evidence>
<keyword evidence="3" id="KW-0998">Cell outer membrane</keyword>
<feature type="chain" id="PRO_5046670597" evidence="4">
    <location>
        <begin position="32"/>
        <end position="543"/>
    </location>
</feature>
<gene>
    <name evidence="7" type="ORF">ABDJ85_10380</name>
</gene>
<protein>
    <submittedName>
        <fullName evidence="7">ShlB/FhaC/HecB family hemolysin secretion/activation protein</fullName>
    </submittedName>
</protein>
<organism evidence="7 8">
    <name type="scientific">Roseateles paludis</name>
    <dbReference type="NCBI Taxonomy" id="3145238"/>
    <lineage>
        <taxon>Bacteria</taxon>
        <taxon>Pseudomonadati</taxon>
        <taxon>Pseudomonadota</taxon>
        <taxon>Betaproteobacteria</taxon>
        <taxon>Burkholderiales</taxon>
        <taxon>Sphaerotilaceae</taxon>
        <taxon>Roseateles</taxon>
    </lineage>
</organism>
<keyword evidence="1" id="KW-0472">Membrane</keyword>